<evidence type="ECO:0000313" key="7">
    <source>
        <dbReference type="EMBL" id="NNH21501.1"/>
    </source>
</evidence>
<keyword evidence="3" id="KW-0998">Cell outer membrane</keyword>
<accession>A0A849BG18</accession>
<comment type="subcellular location">
    <subcellularLocation>
        <location evidence="1">Cell outer membrane</location>
    </subcellularLocation>
</comment>
<organism evidence="7 8">
    <name type="scientific">Pseudokineococcus marinus</name>
    <dbReference type="NCBI Taxonomy" id="351215"/>
    <lineage>
        <taxon>Bacteria</taxon>
        <taxon>Bacillati</taxon>
        <taxon>Actinomycetota</taxon>
        <taxon>Actinomycetes</taxon>
        <taxon>Kineosporiales</taxon>
        <taxon>Kineosporiaceae</taxon>
        <taxon>Pseudokineococcus</taxon>
    </lineage>
</organism>
<sequence length="242" mass="24658">MTRPGRGGRRAAVVGAALPALLVLSLSGCGLLGGDDPEPAGGAPAPGGSEVEVSEPEGSTPRSSVTTAPADPGSEVSVVDELPETTLVDGASVGDTSVEVRVAELLGSLDTREAQGGETVVVLAEQILFDFDAAELRPGSEATLQQVVELLSLSDDPDVAVVGHTDGRGTPEYNQDLSERRAQAVVAALVELGADPARLQPEGRGQTQPVAQETTADGADDPEGRAANRRVEVLVDDLPGQD</sequence>
<dbReference type="InterPro" id="IPR050330">
    <property type="entry name" value="Bact_OuterMem_StrucFunc"/>
</dbReference>
<keyword evidence="2 4" id="KW-0472">Membrane</keyword>
<dbReference type="InterPro" id="IPR006665">
    <property type="entry name" value="OmpA-like"/>
</dbReference>
<feature type="region of interest" description="Disordered" evidence="5">
    <location>
        <begin position="195"/>
        <end position="242"/>
    </location>
</feature>
<dbReference type="AlphaFoldDB" id="A0A849BG18"/>
<dbReference type="PANTHER" id="PTHR30329:SF21">
    <property type="entry name" value="LIPOPROTEIN YIAD-RELATED"/>
    <property type="match status" value="1"/>
</dbReference>
<dbReference type="Gene3D" id="3.30.1330.60">
    <property type="entry name" value="OmpA-like domain"/>
    <property type="match status" value="1"/>
</dbReference>
<feature type="domain" description="OmpA-like" evidence="6">
    <location>
        <begin position="116"/>
        <end position="239"/>
    </location>
</feature>
<dbReference type="PROSITE" id="PS51123">
    <property type="entry name" value="OMPA_2"/>
    <property type="match status" value="1"/>
</dbReference>
<dbReference type="RefSeq" id="WP_171201371.1">
    <property type="nucleotide sequence ID" value="NZ_BAAANP010000012.1"/>
</dbReference>
<dbReference type="PROSITE" id="PS51257">
    <property type="entry name" value="PROKAR_LIPOPROTEIN"/>
    <property type="match status" value="1"/>
</dbReference>
<dbReference type="CDD" id="cd07185">
    <property type="entry name" value="OmpA_C-like"/>
    <property type="match status" value="1"/>
</dbReference>
<feature type="compositionally biased region" description="Low complexity" evidence="5">
    <location>
        <begin position="39"/>
        <end position="59"/>
    </location>
</feature>
<dbReference type="EMBL" id="JABEMA010000001">
    <property type="protein sequence ID" value="NNH21501.1"/>
    <property type="molecule type" value="Genomic_DNA"/>
</dbReference>
<feature type="compositionally biased region" description="Basic and acidic residues" evidence="5">
    <location>
        <begin position="222"/>
        <end position="233"/>
    </location>
</feature>
<feature type="compositionally biased region" description="Polar residues" evidence="5">
    <location>
        <begin position="205"/>
        <end position="215"/>
    </location>
</feature>
<keyword evidence="8" id="KW-1185">Reference proteome</keyword>
<dbReference type="SUPFAM" id="SSF103088">
    <property type="entry name" value="OmpA-like"/>
    <property type="match status" value="1"/>
</dbReference>
<reference evidence="7 8" key="1">
    <citation type="submission" date="2020-05" db="EMBL/GenBank/DDBJ databases">
        <title>MicrobeNet Type strains.</title>
        <authorList>
            <person name="Nicholson A.C."/>
        </authorList>
    </citation>
    <scope>NUCLEOTIDE SEQUENCE [LARGE SCALE GENOMIC DNA]</scope>
    <source>
        <strain evidence="7 8">JCM 14547</strain>
    </source>
</reference>
<name>A0A849BG18_9ACTN</name>
<dbReference type="GO" id="GO:0009279">
    <property type="term" value="C:cell outer membrane"/>
    <property type="evidence" value="ECO:0007669"/>
    <property type="project" value="UniProtKB-SubCell"/>
</dbReference>
<evidence type="ECO:0000256" key="1">
    <source>
        <dbReference type="ARBA" id="ARBA00004442"/>
    </source>
</evidence>
<proteinExistence type="predicted"/>
<evidence type="ECO:0000256" key="4">
    <source>
        <dbReference type="PROSITE-ProRule" id="PRU00473"/>
    </source>
</evidence>
<evidence type="ECO:0000259" key="6">
    <source>
        <dbReference type="PROSITE" id="PS51123"/>
    </source>
</evidence>
<dbReference type="InterPro" id="IPR036737">
    <property type="entry name" value="OmpA-like_sf"/>
</dbReference>
<dbReference type="InterPro" id="IPR006664">
    <property type="entry name" value="OMP_bac"/>
</dbReference>
<dbReference type="PANTHER" id="PTHR30329">
    <property type="entry name" value="STATOR ELEMENT OF FLAGELLAR MOTOR COMPLEX"/>
    <property type="match status" value="1"/>
</dbReference>
<feature type="region of interest" description="Disordered" evidence="5">
    <location>
        <begin position="32"/>
        <end position="79"/>
    </location>
</feature>
<evidence type="ECO:0000313" key="8">
    <source>
        <dbReference type="Proteomes" id="UP000555552"/>
    </source>
</evidence>
<gene>
    <name evidence="7" type="ORF">HLB09_00065</name>
</gene>
<evidence type="ECO:0000256" key="2">
    <source>
        <dbReference type="ARBA" id="ARBA00023136"/>
    </source>
</evidence>
<comment type="caution">
    <text evidence="7">The sequence shown here is derived from an EMBL/GenBank/DDBJ whole genome shotgun (WGS) entry which is preliminary data.</text>
</comment>
<dbReference type="PRINTS" id="PR01021">
    <property type="entry name" value="OMPADOMAIN"/>
</dbReference>
<dbReference type="Proteomes" id="UP000555552">
    <property type="component" value="Unassembled WGS sequence"/>
</dbReference>
<dbReference type="Pfam" id="PF00691">
    <property type="entry name" value="OmpA"/>
    <property type="match status" value="1"/>
</dbReference>
<evidence type="ECO:0000256" key="5">
    <source>
        <dbReference type="SAM" id="MobiDB-lite"/>
    </source>
</evidence>
<protein>
    <submittedName>
        <fullName evidence="7">OmpA family protein</fullName>
    </submittedName>
</protein>
<evidence type="ECO:0000256" key="3">
    <source>
        <dbReference type="ARBA" id="ARBA00023237"/>
    </source>
</evidence>